<reference evidence="6 7" key="1">
    <citation type="journal article" date="2021" name="Commun. Biol.">
        <title>The genome of Shorea leprosula (Dipterocarpaceae) highlights the ecological relevance of drought in aseasonal tropical rainforests.</title>
        <authorList>
            <person name="Ng K.K.S."/>
            <person name="Kobayashi M.J."/>
            <person name="Fawcett J.A."/>
            <person name="Hatakeyama M."/>
            <person name="Paape T."/>
            <person name="Ng C.H."/>
            <person name="Ang C.C."/>
            <person name="Tnah L.H."/>
            <person name="Lee C.T."/>
            <person name="Nishiyama T."/>
            <person name="Sese J."/>
            <person name="O'Brien M.J."/>
            <person name="Copetti D."/>
            <person name="Mohd Noor M.I."/>
            <person name="Ong R.C."/>
            <person name="Putra M."/>
            <person name="Sireger I.Z."/>
            <person name="Indrioko S."/>
            <person name="Kosugi Y."/>
            <person name="Izuno A."/>
            <person name="Isagi Y."/>
            <person name="Lee S.L."/>
            <person name="Shimizu K.K."/>
        </authorList>
    </citation>
    <scope>NUCLEOTIDE SEQUENCE [LARGE SCALE GENOMIC DNA]</scope>
    <source>
        <strain evidence="6">214</strain>
    </source>
</reference>
<evidence type="ECO:0000256" key="1">
    <source>
        <dbReference type="ARBA" id="ARBA00004141"/>
    </source>
</evidence>
<evidence type="ECO:0000313" key="6">
    <source>
        <dbReference type="EMBL" id="GKV13165.1"/>
    </source>
</evidence>
<accession>A0AAV5JS28</accession>
<comment type="caution">
    <text evidence="6">The sequence shown here is derived from an EMBL/GenBank/DDBJ whole genome shotgun (WGS) entry which is preliminary data.</text>
</comment>
<dbReference type="GO" id="GO:0055085">
    <property type="term" value="P:transmembrane transport"/>
    <property type="evidence" value="ECO:0007669"/>
    <property type="project" value="InterPro"/>
</dbReference>
<dbReference type="Pfam" id="PF16594">
    <property type="entry name" value="ATP-synt_Z"/>
    <property type="match status" value="1"/>
</dbReference>
<keyword evidence="3 5" id="KW-1133">Transmembrane helix</keyword>
<keyword evidence="2 5" id="KW-0812">Transmembrane</keyword>
<dbReference type="GO" id="GO:0016020">
    <property type="term" value="C:membrane"/>
    <property type="evidence" value="ECO:0007669"/>
    <property type="project" value="UniProtKB-SubCell"/>
</dbReference>
<evidence type="ECO:0000256" key="5">
    <source>
        <dbReference type="SAM" id="Phobius"/>
    </source>
</evidence>
<dbReference type="InterPro" id="IPR000515">
    <property type="entry name" value="MetI-like"/>
</dbReference>
<evidence type="ECO:0000256" key="2">
    <source>
        <dbReference type="ARBA" id="ARBA00022692"/>
    </source>
</evidence>
<feature type="transmembrane region" description="Helical" evidence="5">
    <location>
        <begin position="60"/>
        <end position="81"/>
    </location>
</feature>
<dbReference type="CDD" id="cd06261">
    <property type="entry name" value="TM_PBP2"/>
    <property type="match status" value="1"/>
</dbReference>
<organism evidence="6 7">
    <name type="scientific">Rubroshorea leprosula</name>
    <dbReference type="NCBI Taxonomy" id="152421"/>
    <lineage>
        <taxon>Eukaryota</taxon>
        <taxon>Viridiplantae</taxon>
        <taxon>Streptophyta</taxon>
        <taxon>Embryophyta</taxon>
        <taxon>Tracheophyta</taxon>
        <taxon>Spermatophyta</taxon>
        <taxon>Magnoliopsida</taxon>
        <taxon>eudicotyledons</taxon>
        <taxon>Gunneridae</taxon>
        <taxon>Pentapetalae</taxon>
        <taxon>rosids</taxon>
        <taxon>malvids</taxon>
        <taxon>Malvales</taxon>
        <taxon>Dipterocarpaceae</taxon>
        <taxon>Rubroshorea</taxon>
    </lineage>
</organism>
<name>A0AAV5JS28_9ROSI</name>
<evidence type="ECO:0000256" key="3">
    <source>
        <dbReference type="ARBA" id="ARBA00022989"/>
    </source>
</evidence>
<gene>
    <name evidence="6" type="ORF">SLEP1_g24220</name>
</gene>
<proteinExistence type="predicted"/>
<sequence>MGLGKEQRDETIATSSLGERVGRFVKTYAACFWSFLVSIAGGVMLGWWEYAYHPSNRQLWMVPFGLILFSTPAFIWFAVFVSDFCDCSEVDQLPVKQSDVLVRDPERSSDDIKPNKY</sequence>
<dbReference type="PANTHER" id="PTHR35165:SF1">
    <property type="entry name" value="OS04G0577375 PROTEIN"/>
    <property type="match status" value="1"/>
</dbReference>
<dbReference type="InterPro" id="IPR032238">
    <property type="entry name" value="ATP-synth_Z"/>
</dbReference>
<dbReference type="PANTHER" id="PTHR35165">
    <property type="entry name" value="OS08G0113900 PROTEIN"/>
    <property type="match status" value="1"/>
</dbReference>
<keyword evidence="4 5" id="KW-0472">Membrane</keyword>
<evidence type="ECO:0000256" key="4">
    <source>
        <dbReference type="ARBA" id="ARBA00023136"/>
    </source>
</evidence>
<evidence type="ECO:0000313" key="7">
    <source>
        <dbReference type="Proteomes" id="UP001054252"/>
    </source>
</evidence>
<dbReference type="AlphaFoldDB" id="A0AAV5JS28"/>
<dbReference type="EMBL" id="BPVZ01000038">
    <property type="protein sequence ID" value="GKV13165.1"/>
    <property type="molecule type" value="Genomic_DNA"/>
</dbReference>
<keyword evidence="7" id="KW-1185">Reference proteome</keyword>
<feature type="transmembrane region" description="Helical" evidence="5">
    <location>
        <begin position="27"/>
        <end position="48"/>
    </location>
</feature>
<protein>
    <submittedName>
        <fullName evidence="6">Uncharacterized protein</fullName>
    </submittedName>
</protein>
<comment type="subcellular location">
    <subcellularLocation>
        <location evidence="1">Membrane</location>
        <topology evidence="1">Multi-pass membrane protein</topology>
    </subcellularLocation>
</comment>
<dbReference type="Proteomes" id="UP001054252">
    <property type="component" value="Unassembled WGS sequence"/>
</dbReference>